<evidence type="ECO:0000313" key="2">
    <source>
        <dbReference type="EMBL" id="MFL8938398.1"/>
    </source>
</evidence>
<dbReference type="Proteomes" id="UP001628668">
    <property type="component" value="Unassembled WGS sequence"/>
</dbReference>
<dbReference type="SUPFAM" id="SSF143422">
    <property type="entry name" value="Transposase IS200-like"/>
    <property type="match status" value="1"/>
</dbReference>
<dbReference type="InterPro" id="IPR036515">
    <property type="entry name" value="Transposase_17_sf"/>
</dbReference>
<dbReference type="Gene3D" id="3.30.70.1290">
    <property type="entry name" value="Transposase IS200-like"/>
    <property type="match status" value="1"/>
</dbReference>
<dbReference type="PANTHER" id="PTHR34322">
    <property type="entry name" value="TRANSPOSASE, Y1_TNP DOMAIN-CONTAINING"/>
    <property type="match status" value="1"/>
</dbReference>
<reference evidence="2 3" key="1">
    <citation type="submission" date="2024-12" db="EMBL/GenBank/DDBJ databases">
        <authorList>
            <person name="Li X."/>
            <person name="Zhang D."/>
        </authorList>
    </citation>
    <scope>NUCLEOTIDE SEQUENCE [LARGE SCALE GENOMIC DNA]</scope>
    <source>
        <strain evidence="2 3">JCM19602</strain>
    </source>
</reference>
<name>A0ABW8VT12_9BACI</name>
<dbReference type="RefSeq" id="WP_411160200.1">
    <property type="nucleotide sequence ID" value="NZ_JBJOSA010000016.1"/>
</dbReference>
<dbReference type="PANTHER" id="PTHR34322:SF2">
    <property type="entry name" value="TRANSPOSASE IS200-LIKE DOMAIN-CONTAINING PROTEIN"/>
    <property type="match status" value="1"/>
</dbReference>
<evidence type="ECO:0000259" key="1">
    <source>
        <dbReference type="SMART" id="SM01321"/>
    </source>
</evidence>
<protein>
    <submittedName>
        <fullName evidence="2">Transposase</fullName>
    </submittedName>
</protein>
<proteinExistence type="predicted"/>
<dbReference type="Pfam" id="PF01797">
    <property type="entry name" value="Y1_Tnp"/>
    <property type="match status" value="1"/>
</dbReference>
<feature type="domain" description="Transposase IS200-like" evidence="1">
    <location>
        <begin position="9"/>
        <end position="122"/>
    </location>
</feature>
<accession>A0ABW8VT12</accession>
<sequence>MPRRPREWTPGTYHVYCRGNRKQDIFMNDDDRRKYLSYLLETKQKYPFKLHAYCLMSNHLHLLIESDDVPLDKILHIQHTRYAIYFNKKNDVIGHLFHGRFGSTYVDTTAYFIRLSKYIHLNPTEAGLTSNSEAYLWSSFSSYTQGTDNPLIDKTRTLSFFPNEDPALYKAFLARKEELILLKKSLYKKQ</sequence>
<dbReference type="EMBL" id="JBJOSA010000016">
    <property type="protein sequence ID" value="MFL8938398.1"/>
    <property type="molecule type" value="Genomic_DNA"/>
</dbReference>
<comment type="caution">
    <text evidence="2">The sequence shown here is derived from an EMBL/GenBank/DDBJ whole genome shotgun (WGS) entry which is preliminary data.</text>
</comment>
<evidence type="ECO:0000313" key="3">
    <source>
        <dbReference type="Proteomes" id="UP001628668"/>
    </source>
</evidence>
<organism evidence="2 3">
    <name type="scientific">Rossellomorea oryzaecorticis</name>
    <dbReference type="NCBI Taxonomy" id="1396505"/>
    <lineage>
        <taxon>Bacteria</taxon>
        <taxon>Bacillati</taxon>
        <taxon>Bacillota</taxon>
        <taxon>Bacilli</taxon>
        <taxon>Bacillales</taxon>
        <taxon>Bacillaceae</taxon>
        <taxon>Rossellomorea</taxon>
    </lineage>
</organism>
<dbReference type="SMART" id="SM01321">
    <property type="entry name" value="Y1_Tnp"/>
    <property type="match status" value="1"/>
</dbReference>
<dbReference type="InterPro" id="IPR002686">
    <property type="entry name" value="Transposase_17"/>
</dbReference>
<gene>
    <name evidence="2" type="ORF">ACKA06_16535</name>
</gene>
<keyword evidence="3" id="KW-1185">Reference proteome</keyword>